<gene>
    <name evidence="2" type="ordered locus">Daes_2831</name>
</gene>
<dbReference type="InterPro" id="IPR011990">
    <property type="entry name" value="TPR-like_helical_dom_sf"/>
</dbReference>
<evidence type="ECO:0000313" key="3">
    <source>
        <dbReference type="Proteomes" id="UP000002191"/>
    </source>
</evidence>
<dbReference type="eggNOG" id="COG0457">
    <property type="taxonomic scope" value="Bacteria"/>
</dbReference>
<dbReference type="HOGENOM" id="CLU_069326_0_0_7"/>
<protein>
    <submittedName>
        <fullName evidence="2">Uncharacterized protein</fullName>
    </submittedName>
</protein>
<dbReference type="KEGG" id="das:Daes_2831"/>
<feature type="region of interest" description="Disordered" evidence="1">
    <location>
        <begin position="322"/>
        <end position="353"/>
    </location>
</feature>
<sequence length="353" mass="39267">MNQGSGKTGLAGTAGAEAKKTVSGWDFLPGDGAIRCVFSSTSIVKLGQSAMAQRHESTLYWYVEQVEDDLFEARKINAKNVPAGNAEAISLRRLLNEFTPRLAYYEDVVLPAMKDLEKILDQGDRERAHGRLYSAEMQYARARTIEERNVRALYGLGLIFLNRREYSRARMVLSELVDVKAAFDGKNQHLFNEFGIGLRKSGLFDEASAYYRRALDYVKDDENLFYNLARTRYEKGDWEGCLEALIVSNRLNPDLPVARELFRVIVGLADDERLLERYGKPPVPPEVAGRARNLLAAQTGTLVLDEEVVVFDMERGRARMGIGPVPVSGAADATDAGGRAAPDRQSDRPEGAK</sequence>
<name>E6VY13_PSEA9</name>
<dbReference type="EMBL" id="CP002431">
    <property type="protein sequence ID" value="ADU63827.1"/>
    <property type="molecule type" value="Genomic_DNA"/>
</dbReference>
<dbReference type="AlphaFoldDB" id="E6VY13"/>
<feature type="compositionally biased region" description="Low complexity" evidence="1">
    <location>
        <begin position="329"/>
        <end position="340"/>
    </location>
</feature>
<evidence type="ECO:0000313" key="2">
    <source>
        <dbReference type="EMBL" id="ADU63827.1"/>
    </source>
</evidence>
<accession>E6VY13</accession>
<evidence type="ECO:0000256" key="1">
    <source>
        <dbReference type="SAM" id="MobiDB-lite"/>
    </source>
</evidence>
<proteinExistence type="predicted"/>
<reference evidence="3" key="1">
    <citation type="submission" date="2010-12" db="EMBL/GenBank/DDBJ databases">
        <title>Complete sequence of Desulfovibrio aespoeensis Aspo-2.</title>
        <authorList>
            <consortium name="US DOE Joint Genome Institute"/>
            <person name="Lucas S."/>
            <person name="Copeland A."/>
            <person name="Lapidus A."/>
            <person name="Cheng J.-F."/>
            <person name="Goodwin L."/>
            <person name="Pitluck S."/>
            <person name="Chertkov O."/>
            <person name="Misra M."/>
            <person name="Detter J.C."/>
            <person name="Han C."/>
            <person name="Tapia R."/>
            <person name="Land M."/>
            <person name="Hauser L."/>
            <person name="Kyrpides N."/>
            <person name="Ivanova N."/>
            <person name="Ovchinnikova G."/>
            <person name="Pedersen K."/>
            <person name="Jagevall S."/>
            <person name="Hazen T."/>
            <person name="Woyke T."/>
        </authorList>
    </citation>
    <scope>NUCLEOTIDE SEQUENCE [LARGE SCALE GENOMIC DNA]</scope>
    <source>
        <strain evidence="3">ATCC 700646 / DSM 10631 / Aspo-2</strain>
    </source>
</reference>
<organism evidence="2 3">
    <name type="scientific">Pseudodesulfovibrio aespoeensis (strain ATCC 700646 / DSM 10631 / Aspo-2)</name>
    <name type="common">Desulfovibrio aespoeensis</name>
    <dbReference type="NCBI Taxonomy" id="643562"/>
    <lineage>
        <taxon>Bacteria</taxon>
        <taxon>Pseudomonadati</taxon>
        <taxon>Thermodesulfobacteriota</taxon>
        <taxon>Desulfovibrionia</taxon>
        <taxon>Desulfovibrionales</taxon>
        <taxon>Desulfovibrionaceae</taxon>
    </lineage>
</organism>
<dbReference type="STRING" id="643562.Daes_2831"/>
<reference evidence="2 3" key="2">
    <citation type="journal article" date="2014" name="Genome Announc.">
        <title>Complete Genome Sequence of the Subsurface, Mesophilic Sulfate-Reducing Bacterium Desulfovibrio aespoeensis Aspo-2.</title>
        <authorList>
            <person name="Pedersen K."/>
            <person name="Bengtsson A."/>
            <person name="Edlund J."/>
            <person name="Rabe L."/>
            <person name="Hazen T."/>
            <person name="Chakraborty R."/>
            <person name="Goodwin L."/>
            <person name="Shapiro N."/>
        </authorList>
    </citation>
    <scope>NUCLEOTIDE SEQUENCE [LARGE SCALE GENOMIC DNA]</scope>
    <source>
        <strain evidence="3">ATCC 700646 / DSM 10631 / Aspo-2</strain>
    </source>
</reference>
<dbReference type="Pfam" id="PF13432">
    <property type="entry name" value="TPR_16"/>
    <property type="match status" value="2"/>
</dbReference>
<dbReference type="Proteomes" id="UP000002191">
    <property type="component" value="Chromosome"/>
</dbReference>
<dbReference type="Gene3D" id="1.25.40.10">
    <property type="entry name" value="Tetratricopeptide repeat domain"/>
    <property type="match status" value="1"/>
</dbReference>
<dbReference type="SUPFAM" id="SSF48452">
    <property type="entry name" value="TPR-like"/>
    <property type="match status" value="1"/>
</dbReference>
<feature type="compositionally biased region" description="Basic and acidic residues" evidence="1">
    <location>
        <begin position="341"/>
        <end position="353"/>
    </location>
</feature>
<keyword evidence="3" id="KW-1185">Reference proteome</keyword>
<dbReference type="RefSeq" id="WP_013515730.1">
    <property type="nucleotide sequence ID" value="NC_014844.1"/>
</dbReference>
<dbReference type="OrthoDB" id="5464849at2"/>